<evidence type="ECO:0000313" key="12">
    <source>
        <dbReference type="Proteomes" id="UP000265020"/>
    </source>
</evidence>
<sequence>MLIFTTLCLLCWTQFSGVKSGPYPLEFYKNSVDDMYSDCKDEMTEKIKEFSKELKQKDYDWENEKKQIIKYHPFLTPDELTALRVYTKNENGVYSKFNSATRTGKNVYGTSFKYHTLYFLLASAIQKLKKHDKHDCYDTYRRTDSTFEEKEKEIRLGSFTSSSLNPNLKQYGKKSCFKITTCYGADIIKYSAHPEEEEVLIPPYEVFKIVEEKVEELKDCETVYVLKSIGTKSNLDCKLVKLEKLKNLLFNAKL</sequence>
<dbReference type="Ensembl" id="ENSCVAT00000004573.1">
    <property type="protein sequence ID" value="ENSCVAP00000024288.1"/>
    <property type="gene ID" value="ENSCVAG00000008267.1"/>
</dbReference>
<keyword evidence="3 10" id="KW-0808">Transferase</keyword>
<dbReference type="Gene3D" id="3.90.176.10">
    <property type="entry name" value="Toxin ADP-ribosyltransferase, Chain A, domain 1"/>
    <property type="match status" value="1"/>
</dbReference>
<evidence type="ECO:0000256" key="7">
    <source>
        <dbReference type="ARBA" id="ARBA00023027"/>
    </source>
</evidence>
<dbReference type="RefSeq" id="XP_015227776.1">
    <property type="nucleotide sequence ID" value="XM_015372290.1"/>
</dbReference>
<keyword evidence="2 10" id="KW-0328">Glycosyltransferase</keyword>
<evidence type="ECO:0000256" key="1">
    <source>
        <dbReference type="ARBA" id="ARBA00009558"/>
    </source>
</evidence>
<evidence type="ECO:0000256" key="6">
    <source>
        <dbReference type="ARBA" id="ARBA00022857"/>
    </source>
</evidence>
<evidence type="ECO:0000256" key="5">
    <source>
        <dbReference type="ARBA" id="ARBA00022729"/>
    </source>
</evidence>
<keyword evidence="4" id="KW-0548">Nucleotidyltransferase</keyword>
<organism evidence="11 12">
    <name type="scientific">Cyprinodon variegatus</name>
    <name type="common">Sheepshead minnow</name>
    <dbReference type="NCBI Taxonomy" id="28743"/>
    <lineage>
        <taxon>Eukaryota</taxon>
        <taxon>Metazoa</taxon>
        <taxon>Chordata</taxon>
        <taxon>Craniata</taxon>
        <taxon>Vertebrata</taxon>
        <taxon>Euteleostomi</taxon>
        <taxon>Actinopterygii</taxon>
        <taxon>Neopterygii</taxon>
        <taxon>Teleostei</taxon>
        <taxon>Neoteleostei</taxon>
        <taxon>Acanthomorphata</taxon>
        <taxon>Ovalentaria</taxon>
        <taxon>Atherinomorphae</taxon>
        <taxon>Cyprinodontiformes</taxon>
        <taxon>Cyprinodontidae</taxon>
        <taxon>Cyprinodon</taxon>
    </lineage>
</organism>
<evidence type="ECO:0000256" key="8">
    <source>
        <dbReference type="ARBA" id="ARBA00023157"/>
    </source>
</evidence>
<dbReference type="AlphaFoldDB" id="A0A3Q2DWN7"/>
<keyword evidence="8" id="KW-1015">Disulfide bond</keyword>
<evidence type="ECO:0000256" key="10">
    <source>
        <dbReference type="RuleBase" id="RU361228"/>
    </source>
</evidence>
<comment type="similarity">
    <text evidence="1 10">Belongs to the Arg-specific ADP-ribosyltransferase family.</text>
</comment>
<keyword evidence="5 10" id="KW-0732">Signal</keyword>
<proteinExistence type="inferred from homology"/>
<dbReference type="SUPFAM" id="SSF56399">
    <property type="entry name" value="ADP-ribosylation"/>
    <property type="match status" value="1"/>
</dbReference>
<dbReference type="OrthoDB" id="423533at2759"/>
<evidence type="ECO:0000256" key="4">
    <source>
        <dbReference type="ARBA" id="ARBA00022695"/>
    </source>
</evidence>
<evidence type="ECO:0000313" key="11">
    <source>
        <dbReference type="Ensembl" id="ENSCVAP00000024288.1"/>
    </source>
</evidence>
<name>A0A3Q2DWN7_CYPVA</name>
<evidence type="ECO:0000256" key="3">
    <source>
        <dbReference type="ARBA" id="ARBA00022679"/>
    </source>
</evidence>
<dbReference type="GeneTree" id="ENSGT01030000234601"/>
<evidence type="ECO:0000256" key="9">
    <source>
        <dbReference type="ARBA" id="ARBA00047597"/>
    </source>
</evidence>
<dbReference type="PANTHER" id="PTHR10339">
    <property type="entry name" value="ADP-RIBOSYLTRANSFERASE"/>
    <property type="match status" value="1"/>
</dbReference>
<reference evidence="11" key="2">
    <citation type="submission" date="2025-09" db="UniProtKB">
        <authorList>
            <consortium name="Ensembl"/>
        </authorList>
    </citation>
    <scope>IDENTIFICATION</scope>
</reference>
<dbReference type="GeneID" id="107083255"/>
<dbReference type="EC" id="2.4.2.31" evidence="10"/>
<dbReference type="GO" id="GO:0016779">
    <property type="term" value="F:nucleotidyltransferase activity"/>
    <property type="evidence" value="ECO:0007669"/>
    <property type="project" value="UniProtKB-KW"/>
</dbReference>
<dbReference type="InterPro" id="IPR000768">
    <property type="entry name" value="ART"/>
</dbReference>
<dbReference type="PANTHER" id="PTHR10339:SF27">
    <property type="entry name" value="NAD(P)(+)--ARGININE ADP-RIBOSYLTRANSFERASE"/>
    <property type="match status" value="1"/>
</dbReference>
<accession>A0A3Q2DWN7</accession>
<dbReference type="OMA" id="EMYENSI"/>
<dbReference type="PRINTS" id="PR00970">
    <property type="entry name" value="RIBTRNSFRASE"/>
</dbReference>
<protein>
    <recommendedName>
        <fullName evidence="10">NAD(P)(+)--arginine ADP-ribosyltransferase</fullName>
        <ecNumber evidence="10">2.4.2.31</ecNumber>
    </recommendedName>
    <alternativeName>
        <fullName evidence="10">Mono(ADP-ribosyl)transferase</fullName>
    </alternativeName>
</protein>
<dbReference type="Proteomes" id="UP000265020">
    <property type="component" value="Unassembled WGS sequence"/>
</dbReference>
<comment type="catalytic activity">
    <reaction evidence="9 10">
        <text>L-arginyl-[protein] + NAD(+) = N(omega)-(ADP-D-ribosyl)-L-arginyl-[protein] + nicotinamide + H(+)</text>
        <dbReference type="Rhea" id="RHEA:19149"/>
        <dbReference type="Rhea" id="RHEA-COMP:10532"/>
        <dbReference type="Rhea" id="RHEA-COMP:15087"/>
        <dbReference type="ChEBI" id="CHEBI:15378"/>
        <dbReference type="ChEBI" id="CHEBI:17154"/>
        <dbReference type="ChEBI" id="CHEBI:29965"/>
        <dbReference type="ChEBI" id="CHEBI:57540"/>
        <dbReference type="ChEBI" id="CHEBI:142554"/>
        <dbReference type="EC" id="2.4.2.31"/>
    </reaction>
</comment>
<keyword evidence="6 10" id="KW-0521">NADP</keyword>
<evidence type="ECO:0000256" key="2">
    <source>
        <dbReference type="ARBA" id="ARBA00022676"/>
    </source>
</evidence>
<dbReference type="KEGG" id="cvg:107083255"/>
<dbReference type="InterPro" id="IPR050999">
    <property type="entry name" value="ADP-ribosyltransferase_ARG"/>
</dbReference>
<dbReference type="GO" id="GO:0003950">
    <property type="term" value="F:NAD+ poly-ADP-ribosyltransferase activity"/>
    <property type="evidence" value="ECO:0007669"/>
    <property type="project" value="TreeGrafter"/>
</dbReference>
<keyword evidence="12" id="KW-1185">Reference proteome</keyword>
<dbReference type="Pfam" id="PF01129">
    <property type="entry name" value="ART"/>
    <property type="match status" value="1"/>
</dbReference>
<reference evidence="11" key="1">
    <citation type="submission" date="2025-08" db="UniProtKB">
        <authorList>
            <consortium name="Ensembl"/>
        </authorList>
    </citation>
    <scope>IDENTIFICATION</scope>
</reference>
<feature type="chain" id="PRO_5018379832" description="NAD(P)(+)--arginine ADP-ribosyltransferase" evidence="10">
    <location>
        <begin position="21"/>
        <end position="254"/>
    </location>
</feature>
<dbReference type="FunFam" id="3.90.176.10:FF:000001">
    <property type="entry name" value="NAD(P)(+)--arginine ADP-ribosyltransferase"/>
    <property type="match status" value="1"/>
</dbReference>
<feature type="signal peptide" evidence="10">
    <location>
        <begin position="1"/>
        <end position="20"/>
    </location>
</feature>
<dbReference type="GO" id="GO:0106274">
    <property type="term" value="F:NAD+-protein-arginine ADP-ribosyltransferase activity"/>
    <property type="evidence" value="ECO:0007669"/>
    <property type="project" value="UniProtKB-EC"/>
</dbReference>
<keyword evidence="7 10" id="KW-0520">NAD</keyword>
<dbReference type="PROSITE" id="PS51996">
    <property type="entry name" value="TR_MART"/>
    <property type="match status" value="1"/>
</dbReference>